<protein>
    <submittedName>
        <fullName evidence="3">Nectin-3 isoform X2</fullName>
    </submittedName>
</protein>
<dbReference type="AlphaFoldDB" id="A0A498N2K0"/>
<evidence type="ECO:0000256" key="2">
    <source>
        <dbReference type="SAM" id="Phobius"/>
    </source>
</evidence>
<dbReference type="EMBL" id="QBIY01012082">
    <property type="protein sequence ID" value="RXN26991.1"/>
    <property type="molecule type" value="Genomic_DNA"/>
</dbReference>
<gene>
    <name evidence="3" type="ORF">ROHU_020444</name>
</gene>
<evidence type="ECO:0000256" key="1">
    <source>
        <dbReference type="SAM" id="MobiDB-lite"/>
    </source>
</evidence>
<feature type="compositionally biased region" description="Pro residues" evidence="1">
    <location>
        <begin position="54"/>
        <end position="68"/>
    </location>
</feature>
<name>A0A498N2K0_LABRO</name>
<sequence length="137" mass="15392">MSQKQMTSSMAIAGAVMGAVLALFLITVFTIVLITARKAPPPTYTDKVIDLPPTHKPPPPYTERPPAIPLASQAPQVASFSQARRMERRYELAEQAAGRMARRDLQSPTHHSLSYQEWICHQNGADRVYINHREHYV</sequence>
<evidence type="ECO:0000313" key="3">
    <source>
        <dbReference type="EMBL" id="RXN26991.1"/>
    </source>
</evidence>
<accession>A0A498N2K0</accession>
<proteinExistence type="predicted"/>
<evidence type="ECO:0000313" key="4">
    <source>
        <dbReference type="Proteomes" id="UP000290572"/>
    </source>
</evidence>
<reference evidence="3 4" key="1">
    <citation type="submission" date="2018-03" db="EMBL/GenBank/DDBJ databases">
        <title>Draft genome sequence of Rohu Carp (Labeo rohita).</title>
        <authorList>
            <person name="Das P."/>
            <person name="Kushwaha B."/>
            <person name="Joshi C.G."/>
            <person name="Kumar D."/>
            <person name="Nagpure N.S."/>
            <person name="Sahoo L."/>
            <person name="Das S.P."/>
            <person name="Bit A."/>
            <person name="Patnaik S."/>
            <person name="Meher P.K."/>
            <person name="Jayasankar P."/>
            <person name="Koringa P.G."/>
            <person name="Patel N.V."/>
            <person name="Hinsu A.T."/>
            <person name="Kumar R."/>
            <person name="Pandey M."/>
            <person name="Agarwal S."/>
            <person name="Srivastava S."/>
            <person name="Singh M."/>
            <person name="Iquebal M.A."/>
            <person name="Jaiswal S."/>
            <person name="Angadi U.B."/>
            <person name="Kumar N."/>
            <person name="Raza M."/>
            <person name="Shah T.M."/>
            <person name="Rai A."/>
            <person name="Jena J.K."/>
        </authorList>
    </citation>
    <scope>NUCLEOTIDE SEQUENCE [LARGE SCALE GENOMIC DNA]</scope>
    <source>
        <strain evidence="3">DASCIFA01</strain>
        <tissue evidence="3">Testis</tissue>
    </source>
</reference>
<dbReference type="STRING" id="84645.A0A498N2K0"/>
<keyword evidence="4" id="KW-1185">Reference proteome</keyword>
<feature type="transmembrane region" description="Helical" evidence="2">
    <location>
        <begin position="12"/>
        <end position="34"/>
    </location>
</feature>
<dbReference type="Proteomes" id="UP000290572">
    <property type="component" value="Unassembled WGS sequence"/>
</dbReference>
<keyword evidence="2" id="KW-0812">Transmembrane</keyword>
<comment type="caution">
    <text evidence="3">The sequence shown here is derived from an EMBL/GenBank/DDBJ whole genome shotgun (WGS) entry which is preliminary data.</text>
</comment>
<organism evidence="3 4">
    <name type="scientific">Labeo rohita</name>
    <name type="common">Indian major carp</name>
    <name type="synonym">Cyprinus rohita</name>
    <dbReference type="NCBI Taxonomy" id="84645"/>
    <lineage>
        <taxon>Eukaryota</taxon>
        <taxon>Metazoa</taxon>
        <taxon>Chordata</taxon>
        <taxon>Craniata</taxon>
        <taxon>Vertebrata</taxon>
        <taxon>Euteleostomi</taxon>
        <taxon>Actinopterygii</taxon>
        <taxon>Neopterygii</taxon>
        <taxon>Teleostei</taxon>
        <taxon>Ostariophysi</taxon>
        <taxon>Cypriniformes</taxon>
        <taxon>Cyprinidae</taxon>
        <taxon>Labeoninae</taxon>
        <taxon>Labeonini</taxon>
        <taxon>Labeo</taxon>
    </lineage>
</organism>
<keyword evidence="2" id="KW-0472">Membrane</keyword>
<keyword evidence="2" id="KW-1133">Transmembrane helix</keyword>
<feature type="region of interest" description="Disordered" evidence="1">
    <location>
        <begin position="44"/>
        <end position="74"/>
    </location>
</feature>